<comment type="caution">
    <text evidence="1">The sequence shown here is derived from an EMBL/GenBank/DDBJ whole genome shotgun (WGS) entry which is preliminary data.</text>
</comment>
<proteinExistence type="predicted"/>
<dbReference type="InterPro" id="IPR038116">
    <property type="entry name" value="TrpR-like_sf"/>
</dbReference>
<dbReference type="InterPro" id="IPR013368">
    <property type="entry name" value="YecD_YerC"/>
</dbReference>
<dbReference type="PANTHER" id="PTHR40080:SF1">
    <property type="entry name" value="TRPR-LIKE PROTEIN YERC_YECD"/>
    <property type="match status" value="1"/>
</dbReference>
<gene>
    <name evidence="1" type="ORF">UU34_C0006G0037</name>
</gene>
<dbReference type="GO" id="GO:0043565">
    <property type="term" value="F:sequence-specific DNA binding"/>
    <property type="evidence" value="ECO:0007669"/>
    <property type="project" value="InterPro"/>
</dbReference>
<dbReference type="InterPro" id="IPR010921">
    <property type="entry name" value="Trp_repressor/repl_initiator"/>
</dbReference>
<dbReference type="AlphaFoldDB" id="A0A0G0UE86"/>
<reference evidence="1 2" key="1">
    <citation type="journal article" date="2015" name="Nature">
        <title>rRNA introns, odd ribosomes, and small enigmatic genomes across a large radiation of phyla.</title>
        <authorList>
            <person name="Brown C.T."/>
            <person name="Hug L.A."/>
            <person name="Thomas B.C."/>
            <person name="Sharon I."/>
            <person name="Castelle C.J."/>
            <person name="Singh A."/>
            <person name="Wilkins M.J."/>
            <person name="Williams K.H."/>
            <person name="Banfield J.F."/>
        </authorList>
    </citation>
    <scope>NUCLEOTIDE SEQUENCE [LARGE SCALE GENOMIC DNA]</scope>
</reference>
<dbReference type="GO" id="GO:0003700">
    <property type="term" value="F:DNA-binding transcription factor activity"/>
    <property type="evidence" value="ECO:0007669"/>
    <property type="project" value="InterPro"/>
</dbReference>
<sequence>MAQVSNRRVSSIVEKRIFDLFFHTIAELNNESDVSAFLEDFLTPTERIVLAKRLSIALMLVKGFDYRTIQSTLKVSFPTVSSVSVWVKYRGRGYQKILERILRQEKFSDILDKVDETIGKVLLPVPPKGSDWSAWRRRQTQKKQERIRPY</sequence>
<protein>
    <recommendedName>
        <fullName evidence="3">TrpR like protein, YerC/YecD</fullName>
    </recommendedName>
</protein>
<dbReference type="PANTHER" id="PTHR40080">
    <property type="entry name" value="LMO1763 PROTEIN"/>
    <property type="match status" value="1"/>
</dbReference>
<dbReference type="EMBL" id="LCAG01000006">
    <property type="protein sequence ID" value="KKR87218.1"/>
    <property type="molecule type" value="Genomic_DNA"/>
</dbReference>
<dbReference type="NCBIfam" id="TIGR02531">
    <property type="entry name" value="yecD_yerC"/>
    <property type="match status" value="1"/>
</dbReference>
<dbReference type="SUPFAM" id="SSF48295">
    <property type="entry name" value="TrpR-like"/>
    <property type="match status" value="1"/>
</dbReference>
<dbReference type="Proteomes" id="UP000034854">
    <property type="component" value="Unassembled WGS sequence"/>
</dbReference>
<name>A0A0G0UE86_9BACT</name>
<accession>A0A0G0UE86</accession>
<evidence type="ECO:0000313" key="2">
    <source>
        <dbReference type="Proteomes" id="UP000034854"/>
    </source>
</evidence>
<dbReference type="Pfam" id="PF01371">
    <property type="entry name" value="Trp_repressor"/>
    <property type="match status" value="1"/>
</dbReference>
<dbReference type="InterPro" id="IPR000831">
    <property type="entry name" value="Trp_repress"/>
</dbReference>
<dbReference type="Gene3D" id="1.10.1270.10">
    <property type="entry name" value="TrpR-like"/>
    <property type="match status" value="1"/>
</dbReference>
<evidence type="ECO:0008006" key="3">
    <source>
        <dbReference type="Google" id="ProtNLM"/>
    </source>
</evidence>
<evidence type="ECO:0000313" key="1">
    <source>
        <dbReference type="EMBL" id="KKR87218.1"/>
    </source>
</evidence>
<organism evidence="1 2">
    <name type="scientific">Candidatus Curtissbacteria bacterium GW2011_GWA1_41_11</name>
    <dbReference type="NCBI Taxonomy" id="1618409"/>
    <lineage>
        <taxon>Bacteria</taxon>
        <taxon>Candidatus Curtissiibacteriota</taxon>
    </lineage>
</organism>